<accession>A0A1J4SB22</accession>
<gene>
    <name evidence="1" type="ORF">AUJ66_07900</name>
</gene>
<organism evidence="1 2">
    <name type="scientific">Candidatus Desantisbacteria bacterium CG1_02_38_46</name>
    <dbReference type="NCBI Taxonomy" id="1817893"/>
    <lineage>
        <taxon>Bacteria</taxon>
        <taxon>Candidatus Desantisiibacteriota</taxon>
    </lineage>
</organism>
<dbReference type="AlphaFoldDB" id="A0A1J4SB22"/>
<sequence>MRSYIFITQEGFTYQPDRISPDPDIENCQVVGFAKGNNEKEAFKNLIKENQCLLDSNFDEVMCVELKNEDYYDKSKYFHLNDYKNKILNN</sequence>
<dbReference type="STRING" id="1817893.AUJ66_07900"/>
<evidence type="ECO:0000313" key="1">
    <source>
        <dbReference type="EMBL" id="OIN95930.1"/>
    </source>
</evidence>
<proteinExistence type="predicted"/>
<dbReference type="EMBL" id="MNUO01000121">
    <property type="protein sequence ID" value="OIN95930.1"/>
    <property type="molecule type" value="Genomic_DNA"/>
</dbReference>
<protein>
    <submittedName>
        <fullName evidence="1">Uncharacterized protein</fullName>
    </submittedName>
</protein>
<evidence type="ECO:0000313" key="2">
    <source>
        <dbReference type="Proteomes" id="UP000182278"/>
    </source>
</evidence>
<reference evidence="1 2" key="1">
    <citation type="journal article" date="2016" name="Environ. Microbiol.">
        <title>Genomic resolution of a cold subsurface aquifer community provides metabolic insights for novel microbes adapted to high CO concentrations.</title>
        <authorList>
            <person name="Probst A.J."/>
            <person name="Castelle C.J."/>
            <person name="Singh A."/>
            <person name="Brown C.T."/>
            <person name="Anantharaman K."/>
            <person name="Sharon I."/>
            <person name="Hug L.A."/>
            <person name="Burstein D."/>
            <person name="Emerson J.B."/>
            <person name="Thomas B.C."/>
            <person name="Banfield J.F."/>
        </authorList>
    </citation>
    <scope>NUCLEOTIDE SEQUENCE [LARGE SCALE GENOMIC DNA]</scope>
    <source>
        <strain evidence="1">CG1_02_38_46</strain>
    </source>
</reference>
<dbReference type="Proteomes" id="UP000182278">
    <property type="component" value="Unassembled WGS sequence"/>
</dbReference>
<name>A0A1J4SB22_9BACT</name>
<comment type="caution">
    <text evidence="1">The sequence shown here is derived from an EMBL/GenBank/DDBJ whole genome shotgun (WGS) entry which is preliminary data.</text>
</comment>